<keyword evidence="4" id="KW-1185">Reference proteome</keyword>
<feature type="compositionally biased region" description="Basic and acidic residues" evidence="1">
    <location>
        <begin position="124"/>
        <end position="145"/>
    </location>
</feature>
<feature type="compositionally biased region" description="Low complexity" evidence="1">
    <location>
        <begin position="44"/>
        <end position="57"/>
    </location>
</feature>
<evidence type="ECO:0000259" key="2">
    <source>
        <dbReference type="Pfam" id="PF02120"/>
    </source>
</evidence>
<dbReference type="InterPro" id="IPR021136">
    <property type="entry name" value="Flagellar_hook_control-like_C"/>
</dbReference>
<feature type="compositionally biased region" description="Low complexity" evidence="1">
    <location>
        <begin position="150"/>
        <end position="166"/>
    </location>
</feature>
<gene>
    <name evidence="3" type="ORF">J2Z31_002121</name>
</gene>
<dbReference type="Pfam" id="PF02120">
    <property type="entry name" value="Flg_hook"/>
    <property type="match status" value="1"/>
</dbReference>
<sequence length="491" mass="50129">MNPLEQTLRAPASPGKSDARQGAKDQPAGEPGAFESAVADAGRQKTQGQGATAGKAGELAGIGQADVGSRGAGLVIASDELEASSRFSAAFQQAPSAQEHSSLAVDDRQNVTRLPQMAGKAKPSGREAAEHRAHAPGAKAKDDRNGQMLEHATAAGEAVGEETWGAGSRGSAEATGGAHGNDGTYAPPDPAGPTKEAVSDLLTLLAGPAPGRMPAEGKAVRASSDGVATQQSATVAGSTSAELATSDEVQSGKQPDEAASERLFRFARADGTGQAVSMSISRDGERVVESGVSSAAARAETVTVLEARRYLGVAMNANSASVAGAIAGDGEWALALQSSSLTQPETWNQAGKVLNTLKIQMHPIELGTVTATLRLKDEELHVELKVETGEAFRQLRDDQSEMVKALRAQGFAVDQVNVTFNGGSDASSGGGSQAQSQPGQPGRERAGDGGSQGHQRQDGGRVEMAEGWTGNDGTDEASIGAERARTGGVYM</sequence>
<dbReference type="EMBL" id="JAGILA010000002">
    <property type="protein sequence ID" value="MBP2235629.1"/>
    <property type="molecule type" value="Genomic_DNA"/>
</dbReference>
<evidence type="ECO:0000256" key="1">
    <source>
        <dbReference type="SAM" id="MobiDB-lite"/>
    </source>
</evidence>
<dbReference type="InterPro" id="IPR038610">
    <property type="entry name" value="FliK-like_C_sf"/>
</dbReference>
<feature type="region of interest" description="Disordered" evidence="1">
    <location>
        <begin position="1"/>
        <end position="58"/>
    </location>
</feature>
<dbReference type="RefSeq" id="WP_209601815.1">
    <property type="nucleotide sequence ID" value="NZ_JAGILA010000002.1"/>
</dbReference>
<protein>
    <submittedName>
        <fullName evidence="3">Chemotaxis protein MotD</fullName>
    </submittedName>
</protein>
<feature type="region of interest" description="Disordered" evidence="1">
    <location>
        <begin position="91"/>
        <end position="257"/>
    </location>
</feature>
<organism evidence="3 4">
    <name type="scientific">Sinorhizobium kostiense</name>
    <dbReference type="NCBI Taxonomy" id="76747"/>
    <lineage>
        <taxon>Bacteria</taxon>
        <taxon>Pseudomonadati</taxon>
        <taxon>Pseudomonadota</taxon>
        <taxon>Alphaproteobacteria</taxon>
        <taxon>Hyphomicrobiales</taxon>
        <taxon>Rhizobiaceae</taxon>
        <taxon>Sinorhizobium/Ensifer group</taxon>
        <taxon>Sinorhizobium</taxon>
    </lineage>
</organism>
<reference evidence="3 4" key="1">
    <citation type="submission" date="2021-03" db="EMBL/GenBank/DDBJ databases">
        <title>Genomic Encyclopedia of Type Strains, Phase IV (KMG-IV): sequencing the most valuable type-strain genomes for metagenomic binning, comparative biology and taxonomic classification.</title>
        <authorList>
            <person name="Goeker M."/>
        </authorList>
    </citation>
    <scope>NUCLEOTIDE SEQUENCE [LARGE SCALE GENOMIC DNA]</scope>
    <source>
        <strain evidence="3 4">DSM 13372</strain>
    </source>
</reference>
<feature type="region of interest" description="Disordered" evidence="1">
    <location>
        <begin position="422"/>
        <end position="491"/>
    </location>
</feature>
<feature type="domain" description="Flagellar hook-length control protein-like C-terminal" evidence="2">
    <location>
        <begin position="349"/>
        <end position="425"/>
    </location>
</feature>
<comment type="caution">
    <text evidence="3">The sequence shown here is derived from an EMBL/GenBank/DDBJ whole genome shotgun (WGS) entry which is preliminary data.</text>
</comment>
<feature type="compositionally biased region" description="Basic and acidic residues" evidence="1">
    <location>
        <begin position="455"/>
        <end position="464"/>
    </location>
</feature>
<evidence type="ECO:0000313" key="3">
    <source>
        <dbReference type="EMBL" id="MBP2235629.1"/>
    </source>
</evidence>
<dbReference type="Proteomes" id="UP000730739">
    <property type="component" value="Unassembled WGS sequence"/>
</dbReference>
<dbReference type="Gene3D" id="3.30.750.140">
    <property type="match status" value="1"/>
</dbReference>
<name>A0ABS4QYA6_9HYPH</name>
<feature type="compositionally biased region" description="Low complexity" evidence="1">
    <location>
        <begin position="422"/>
        <end position="441"/>
    </location>
</feature>
<accession>A0ABS4QYA6</accession>
<proteinExistence type="predicted"/>
<evidence type="ECO:0000313" key="4">
    <source>
        <dbReference type="Proteomes" id="UP000730739"/>
    </source>
</evidence>
<dbReference type="CDD" id="cd17470">
    <property type="entry name" value="T3SS_Flik_C"/>
    <property type="match status" value="1"/>
</dbReference>
<feature type="compositionally biased region" description="Polar residues" evidence="1">
    <location>
        <begin position="226"/>
        <end position="253"/>
    </location>
</feature>